<dbReference type="Gene3D" id="3.30.110.170">
    <property type="entry name" value="Protein of unknown function (DUF541), domain 1"/>
    <property type="match status" value="1"/>
</dbReference>
<dbReference type="EMBL" id="CP053452">
    <property type="protein sequence ID" value="QJW97760.1"/>
    <property type="molecule type" value="Genomic_DNA"/>
</dbReference>
<organism evidence="1 2">
    <name type="scientific">Frigoriglobus tundricola</name>
    <dbReference type="NCBI Taxonomy" id="2774151"/>
    <lineage>
        <taxon>Bacteria</taxon>
        <taxon>Pseudomonadati</taxon>
        <taxon>Planctomycetota</taxon>
        <taxon>Planctomycetia</taxon>
        <taxon>Gemmatales</taxon>
        <taxon>Gemmataceae</taxon>
        <taxon>Frigoriglobus</taxon>
    </lineage>
</organism>
<keyword evidence="2" id="KW-1185">Reference proteome</keyword>
<name>A0A6M5YW83_9BACT</name>
<reference evidence="2" key="1">
    <citation type="submission" date="2020-05" db="EMBL/GenBank/DDBJ databases">
        <title>Frigoriglobus tundricola gen. nov., sp. nov., a psychrotolerant cellulolytic planctomycete of the family Gemmataceae with two divergent copies of 16S rRNA gene.</title>
        <authorList>
            <person name="Kulichevskaya I.S."/>
            <person name="Ivanova A.A."/>
            <person name="Naumoff D.G."/>
            <person name="Beletsky A.V."/>
            <person name="Rijpstra W.I.C."/>
            <person name="Sinninghe Damste J.S."/>
            <person name="Mardanov A.V."/>
            <person name="Ravin N.V."/>
            <person name="Dedysh S.N."/>
        </authorList>
    </citation>
    <scope>NUCLEOTIDE SEQUENCE [LARGE SCALE GENOMIC DNA]</scope>
    <source>
        <strain evidence="2">PL17</strain>
    </source>
</reference>
<dbReference type="AlphaFoldDB" id="A0A6M5YW83"/>
<dbReference type="RefSeq" id="WP_171473072.1">
    <property type="nucleotide sequence ID" value="NZ_CP053452.2"/>
</dbReference>
<dbReference type="KEGG" id="ftj:FTUN_5338"/>
<proteinExistence type="predicted"/>
<evidence type="ECO:0000313" key="2">
    <source>
        <dbReference type="Proteomes" id="UP000503447"/>
    </source>
</evidence>
<evidence type="ECO:0000313" key="1">
    <source>
        <dbReference type="EMBL" id="QJW97760.1"/>
    </source>
</evidence>
<protein>
    <submittedName>
        <fullName evidence="1">Uncharacterized protein</fullName>
    </submittedName>
</protein>
<sequence>MTESTRPRSIVSTDATAVIRQRPAVLLMLVRVRAAGATLDLGLAEVRQLAADAVRRLTRLGAVRAWAGDPHPDDQANPDPLARMRAVAGRVPAKAPTHRPGVNVTVAATWDIAGLLADGVLTLVDQLQFDAAADASPSEPPEAPADPPWADPAQQIQRMLANAAEPPDDRAPKFVYIARPTEEQLAQAASEAYLVARHRAERLAGATGLRLGAVFSLNYGHPVGGGRPDRLMADQRCAALLASVGYVLGDGEIASEDPRAIELAVSVHVAHHLEG</sequence>
<dbReference type="Proteomes" id="UP000503447">
    <property type="component" value="Chromosome"/>
</dbReference>
<accession>A0A6M5YW83</accession>
<gene>
    <name evidence="1" type="ORF">FTUN_5338</name>
</gene>